<dbReference type="PANTHER" id="PTHR13383:SF11">
    <property type="entry name" value="RIBONUCLEASE H2 SUBUNIT B"/>
    <property type="match status" value="1"/>
</dbReference>
<comment type="subcellular location">
    <subcellularLocation>
        <location evidence="1">Nucleus</location>
    </subcellularLocation>
</comment>
<reference evidence="10" key="1">
    <citation type="journal article" date="2017" name="Genome Biol.">
        <title>Comparative genomics reveals high biological diversity and specific adaptations in the industrially and medically important fungal genus Aspergillus.</title>
        <authorList>
            <person name="de Vries R.P."/>
            <person name="Riley R."/>
            <person name="Wiebenga A."/>
            <person name="Aguilar-Osorio G."/>
            <person name="Amillis S."/>
            <person name="Uchima C.A."/>
            <person name="Anderluh G."/>
            <person name="Asadollahi M."/>
            <person name="Askin M."/>
            <person name="Barry K."/>
            <person name="Battaglia E."/>
            <person name="Bayram O."/>
            <person name="Benocci T."/>
            <person name="Braus-Stromeyer S.A."/>
            <person name="Caldana C."/>
            <person name="Canovas D."/>
            <person name="Cerqueira G.C."/>
            <person name="Chen F."/>
            <person name="Chen W."/>
            <person name="Choi C."/>
            <person name="Clum A."/>
            <person name="Dos Santos R.A."/>
            <person name="Damasio A.R."/>
            <person name="Diallinas G."/>
            <person name="Emri T."/>
            <person name="Fekete E."/>
            <person name="Flipphi M."/>
            <person name="Freyberg S."/>
            <person name="Gallo A."/>
            <person name="Gournas C."/>
            <person name="Habgood R."/>
            <person name="Hainaut M."/>
            <person name="Harispe M.L."/>
            <person name="Henrissat B."/>
            <person name="Hilden K.S."/>
            <person name="Hope R."/>
            <person name="Hossain A."/>
            <person name="Karabika E."/>
            <person name="Karaffa L."/>
            <person name="Karanyi Z."/>
            <person name="Krasevec N."/>
            <person name="Kuo A."/>
            <person name="Kusch H."/>
            <person name="LaButti K."/>
            <person name="Lagendijk E.L."/>
            <person name="Lapidus A."/>
            <person name="Levasseur A."/>
            <person name="Lindquist E."/>
            <person name="Lipzen A."/>
            <person name="Logrieco A.F."/>
            <person name="MacCabe A."/>
            <person name="Maekelae M.R."/>
            <person name="Malavazi I."/>
            <person name="Melin P."/>
            <person name="Meyer V."/>
            <person name="Mielnichuk N."/>
            <person name="Miskei M."/>
            <person name="Molnar A.P."/>
            <person name="Mule G."/>
            <person name="Ngan C.Y."/>
            <person name="Orejas M."/>
            <person name="Orosz E."/>
            <person name="Ouedraogo J.P."/>
            <person name="Overkamp K.M."/>
            <person name="Park H.-S."/>
            <person name="Perrone G."/>
            <person name="Piumi F."/>
            <person name="Punt P.J."/>
            <person name="Ram A.F."/>
            <person name="Ramon A."/>
            <person name="Rauscher S."/>
            <person name="Record E."/>
            <person name="Riano-Pachon D.M."/>
            <person name="Robert V."/>
            <person name="Roehrig J."/>
            <person name="Ruller R."/>
            <person name="Salamov A."/>
            <person name="Salih N.S."/>
            <person name="Samson R.A."/>
            <person name="Sandor E."/>
            <person name="Sanguinetti M."/>
            <person name="Schuetze T."/>
            <person name="Sepcic K."/>
            <person name="Shelest E."/>
            <person name="Sherlock G."/>
            <person name="Sophianopoulou V."/>
            <person name="Squina F.M."/>
            <person name="Sun H."/>
            <person name="Susca A."/>
            <person name="Todd R.B."/>
            <person name="Tsang A."/>
            <person name="Unkles S.E."/>
            <person name="van de Wiele N."/>
            <person name="van Rossen-Uffink D."/>
            <person name="Oliveira J.V."/>
            <person name="Vesth T.C."/>
            <person name="Visser J."/>
            <person name="Yu J.-H."/>
            <person name="Zhou M."/>
            <person name="Andersen M.R."/>
            <person name="Archer D.B."/>
            <person name="Baker S.E."/>
            <person name="Benoit I."/>
            <person name="Brakhage A.A."/>
            <person name="Braus G.H."/>
            <person name="Fischer R."/>
            <person name="Frisvad J.C."/>
            <person name="Goldman G.H."/>
            <person name="Houbraken J."/>
            <person name="Oakley B."/>
            <person name="Pocsi I."/>
            <person name="Scazzocchio C."/>
            <person name="Seiboth B."/>
            <person name="vanKuyk P.A."/>
            <person name="Wortman J."/>
            <person name="Dyer P.S."/>
            <person name="Grigoriev I.V."/>
        </authorList>
    </citation>
    <scope>NUCLEOTIDE SEQUENCE [LARGE SCALE GENOMIC DNA]</scope>
    <source>
        <strain evidence="10">CBS 506.65</strain>
    </source>
</reference>
<dbReference type="GO" id="GO:0032299">
    <property type="term" value="C:ribonuclease H2 complex"/>
    <property type="evidence" value="ECO:0007669"/>
    <property type="project" value="InterPro"/>
</dbReference>
<evidence type="ECO:0000256" key="5">
    <source>
        <dbReference type="ARBA" id="ARBA00033464"/>
    </source>
</evidence>
<accession>A0A1L9SWK7</accession>
<feature type="region of interest" description="Disordered" evidence="6">
    <location>
        <begin position="1"/>
        <end position="21"/>
    </location>
</feature>
<feature type="region of interest" description="Disordered" evidence="6">
    <location>
        <begin position="363"/>
        <end position="394"/>
    </location>
</feature>
<dbReference type="Gene3D" id="1.10.20.120">
    <property type="match status" value="1"/>
</dbReference>
<protein>
    <recommendedName>
        <fullName evidence="2">Ribonuclease H2 subunit B</fullName>
    </recommendedName>
    <alternativeName>
        <fullName evidence="5">Ribonuclease HI subunit B</fullName>
    </alternativeName>
</protein>
<feature type="domain" description="Ribonuclease H2 subunit B wHTH" evidence="7">
    <location>
        <begin position="121"/>
        <end position="318"/>
    </location>
</feature>
<evidence type="ECO:0000259" key="8">
    <source>
        <dbReference type="Pfam" id="PF17745"/>
    </source>
</evidence>
<evidence type="ECO:0000256" key="2">
    <source>
        <dbReference type="ARBA" id="ARBA00019062"/>
    </source>
</evidence>
<dbReference type="Pfam" id="PF09468">
    <property type="entry name" value="RNase_H2-Ydr279"/>
    <property type="match status" value="1"/>
</dbReference>
<name>A0A1L9SWK7_9EURO</name>
<organism evidence="9 10">
    <name type="scientific">Penicilliopsis zonata CBS 506.65</name>
    <dbReference type="NCBI Taxonomy" id="1073090"/>
    <lineage>
        <taxon>Eukaryota</taxon>
        <taxon>Fungi</taxon>
        <taxon>Dikarya</taxon>
        <taxon>Ascomycota</taxon>
        <taxon>Pezizomycotina</taxon>
        <taxon>Eurotiomycetes</taxon>
        <taxon>Eurotiomycetidae</taxon>
        <taxon>Eurotiales</taxon>
        <taxon>Aspergillaceae</taxon>
        <taxon>Penicilliopsis</taxon>
    </lineage>
</organism>
<keyword evidence="10" id="KW-1185">Reference proteome</keyword>
<evidence type="ECO:0000256" key="1">
    <source>
        <dbReference type="ARBA" id="ARBA00004123"/>
    </source>
</evidence>
<evidence type="ECO:0000256" key="4">
    <source>
        <dbReference type="ARBA" id="ARBA00024778"/>
    </source>
</evidence>
<dbReference type="PANTHER" id="PTHR13383">
    <property type="entry name" value="RIBONUCLEASE H2 SUBUNIT B"/>
    <property type="match status" value="1"/>
</dbReference>
<dbReference type="GeneID" id="34614773"/>
<comment type="function">
    <text evidence="4">Non catalytic subunit of RNase H2, an endonuclease that specifically degrades the RNA of RNA:DNA hybrids. Participates in DNA replication, possibly by mediating the removal of lagging-strand Okazaki fragment RNA primers during DNA replication. Mediates the excision of single ribonucleotides from DNA:RNA duplexes.</text>
</comment>
<evidence type="ECO:0000313" key="9">
    <source>
        <dbReference type="EMBL" id="OJJ51491.1"/>
    </source>
</evidence>
<dbReference type="CDD" id="cd09270">
    <property type="entry name" value="RNase_H2-B"/>
    <property type="match status" value="1"/>
</dbReference>
<feature type="domain" description="Rnh202 triple barrel" evidence="8">
    <location>
        <begin position="32"/>
        <end position="118"/>
    </location>
</feature>
<keyword evidence="3" id="KW-0539">Nucleus</keyword>
<dbReference type="Proteomes" id="UP000184188">
    <property type="component" value="Unassembled WGS sequence"/>
</dbReference>
<feature type="compositionally biased region" description="Low complexity" evidence="6">
    <location>
        <begin position="255"/>
        <end position="274"/>
    </location>
</feature>
<evidence type="ECO:0000256" key="3">
    <source>
        <dbReference type="ARBA" id="ARBA00023242"/>
    </source>
</evidence>
<feature type="region of interest" description="Disordered" evidence="6">
    <location>
        <begin position="236"/>
        <end position="290"/>
    </location>
</feature>
<gene>
    <name evidence="9" type="ORF">ASPZODRAFT_394443</name>
</gene>
<dbReference type="STRING" id="1073090.A0A1L9SWK7"/>
<evidence type="ECO:0000313" key="10">
    <source>
        <dbReference type="Proteomes" id="UP000184188"/>
    </source>
</evidence>
<dbReference type="InterPro" id="IPR019024">
    <property type="entry name" value="RNase_H2_suB_wHTH"/>
</dbReference>
<evidence type="ECO:0000259" key="7">
    <source>
        <dbReference type="Pfam" id="PF09468"/>
    </source>
</evidence>
<evidence type="ECO:0000256" key="6">
    <source>
        <dbReference type="SAM" id="MobiDB-lite"/>
    </source>
</evidence>
<dbReference type="InterPro" id="IPR041195">
    <property type="entry name" value="Rnh202_N"/>
</dbReference>
<dbReference type="GO" id="GO:0006401">
    <property type="term" value="P:RNA catabolic process"/>
    <property type="evidence" value="ECO:0007669"/>
    <property type="project" value="TreeGrafter"/>
</dbReference>
<dbReference type="RefSeq" id="XP_022586001.1">
    <property type="nucleotide sequence ID" value="XM_022728309.1"/>
</dbReference>
<dbReference type="GO" id="GO:0005654">
    <property type="term" value="C:nucleoplasm"/>
    <property type="evidence" value="ECO:0007669"/>
    <property type="project" value="TreeGrafter"/>
</dbReference>
<dbReference type="InterPro" id="IPR040456">
    <property type="entry name" value="RNase_H2_suB"/>
</dbReference>
<dbReference type="EMBL" id="KV878336">
    <property type="protein sequence ID" value="OJJ51491.1"/>
    <property type="molecule type" value="Genomic_DNA"/>
</dbReference>
<dbReference type="Pfam" id="PF17745">
    <property type="entry name" value="Ydr279_N"/>
    <property type="match status" value="1"/>
</dbReference>
<proteinExistence type="predicted"/>
<sequence>MRTRASAPPKQAVSEQQPPALRTAEKPSKIFILPKAASSNARFLMLPNPRTELLSRYFFCPELGVFEFTVIAPPPHAQRSVLFTTPSEKETANSKEDTKPGCASITKNAQLLVATPVDIIFFMIPILRAASQSGHTKGLYQPLDDIIDSQDEMAKHLRYVLNDPIFRGSLQSRVEAICDSVEAGDEKMLRFSEEKLMAELISKAERTVAQGLPVSMEDRFIRQALATPLMAVKRDEPVTTVTEAEVQSSEESETRSTTTTASSATTQITSDQSTPTPNPESAPDVPSTPEHITRLLRLSTALSFMKESYIAGDLCTRLDEMLASTQSPIDLKPLTEHLQHVAELRAKALSSRTLTDFTRKRGLEDEEAAESRAEKKRRMEEEEKKKKAGESRAVRDLKKVNTSGMKKMSAFFSKAALAPCDQVQDSREGYTSIRPGQSTGFLRTRSVSKTNCNHRSIWVQGMH</sequence>
<dbReference type="AlphaFoldDB" id="A0A1L9SWK7"/>
<dbReference type="VEuPathDB" id="FungiDB:ASPZODRAFT_394443"/>
<dbReference type="OrthoDB" id="29098at2759"/>